<feature type="transmembrane region" description="Helical" evidence="1">
    <location>
        <begin position="23"/>
        <end position="45"/>
    </location>
</feature>
<dbReference type="EMBL" id="CT573213">
    <property type="protein sequence ID" value="CAJ58929.1"/>
    <property type="molecule type" value="Genomic_DNA"/>
</dbReference>
<dbReference type="STRING" id="326424.FRAAL0252"/>
<feature type="domain" description="DUF4333" evidence="2">
    <location>
        <begin position="135"/>
        <end position="198"/>
    </location>
</feature>
<dbReference type="RefSeq" id="WP_011601510.1">
    <property type="nucleotide sequence ID" value="NC_008278.1"/>
</dbReference>
<dbReference type="Pfam" id="PF14230">
    <property type="entry name" value="DUF4333"/>
    <property type="match status" value="1"/>
</dbReference>
<evidence type="ECO:0000313" key="4">
    <source>
        <dbReference type="Proteomes" id="UP000000657"/>
    </source>
</evidence>
<feature type="transmembrane region" description="Helical" evidence="1">
    <location>
        <begin position="108"/>
        <end position="127"/>
    </location>
</feature>
<dbReference type="InterPro" id="IPR025637">
    <property type="entry name" value="DUF4333"/>
</dbReference>
<keyword evidence="1" id="KW-1133">Transmembrane helix</keyword>
<protein>
    <recommendedName>
        <fullName evidence="2">DUF4333 domain-containing protein</fullName>
    </recommendedName>
</protein>
<accession>Q0RU15</accession>
<keyword evidence="1" id="KW-0812">Transmembrane</keyword>
<keyword evidence="1" id="KW-0472">Membrane</keyword>
<proteinExistence type="predicted"/>
<gene>
    <name evidence="3" type="ordered locus">FRAAL0252</name>
</gene>
<dbReference type="AlphaFoldDB" id="Q0RU15"/>
<sequence>MSSPGPDAAFGEVGREIASEVTAWALAVTPLVGLVAELVIAALFADLGVSTSVLLGLLVGWACGLPLAIADYRALRRLGEDPAHWAVALVAPWAYLCARAIRRRPAPWTTWAALGLCATLTLLTILVSTPLTRSVLTANAVFDQGRVQREIAAQVKSQSGVTVKVSCPKDPPLSAGSTFRCLVRGGGGAGFATVTMEDGSGSYTWVIP</sequence>
<evidence type="ECO:0000313" key="3">
    <source>
        <dbReference type="EMBL" id="CAJ58929.1"/>
    </source>
</evidence>
<reference evidence="3 4" key="1">
    <citation type="journal article" date="2007" name="Genome Res.">
        <title>Genome characteristics of facultatively symbiotic Frankia sp. strains reflect host range and host plant biogeography.</title>
        <authorList>
            <person name="Normand P."/>
            <person name="Lapierre P."/>
            <person name="Tisa L.S."/>
            <person name="Gogarten J.P."/>
            <person name="Alloisio N."/>
            <person name="Bagnarol E."/>
            <person name="Bassi C.A."/>
            <person name="Berry A.M."/>
            <person name="Bickhart D.M."/>
            <person name="Choisne N."/>
            <person name="Couloux A."/>
            <person name="Cournoyer B."/>
            <person name="Cruveiller S."/>
            <person name="Daubin V."/>
            <person name="Demange N."/>
            <person name="Francino M.P."/>
            <person name="Goltsman E."/>
            <person name="Huang Y."/>
            <person name="Kopp O.R."/>
            <person name="Labarre L."/>
            <person name="Lapidus A."/>
            <person name="Lavire C."/>
            <person name="Marechal J."/>
            <person name="Martinez M."/>
            <person name="Mastronunzio J.E."/>
            <person name="Mullin B.C."/>
            <person name="Niemann J."/>
            <person name="Pujic P."/>
            <person name="Rawnsley T."/>
            <person name="Rouy Z."/>
            <person name="Schenowitz C."/>
            <person name="Sellstedt A."/>
            <person name="Tavares F."/>
            <person name="Tomkins J.P."/>
            <person name="Vallenet D."/>
            <person name="Valverde C."/>
            <person name="Wall L.G."/>
            <person name="Wang Y."/>
            <person name="Medigue C."/>
            <person name="Benson D.R."/>
        </authorList>
    </citation>
    <scope>NUCLEOTIDE SEQUENCE [LARGE SCALE GENOMIC DNA]</scope>
    <source>
        <strain evidence="4">DSM 45986 / CECT 9034 / ACN14a</strain>
    </source>
</reference>
<evidence type="ECO:0000256" key="1">
    <source>
        <dbReference type="SAM" id="Phobius"/>
    </source>
</evidence>
<name>Q0RU15_FRAAA</name>
<organism evidence="3 4">
    <name type="scientific">Frankia alni (strain DSM 45986 / CECT 9034 / ACN14a)</name>
    <dbReference type="NCBI Taxonomy" id="326424"/>
    <lineage>
        <taxon>Bacteria</taxon>
        <taxon>Bacillati</taxon>
        <taxon>Actinomycetota</taxon>
        <taxon>Actinomycetes</taxon>
        <taxon>Frankiales</taxon>
        <taxon>Frankiaceae</taxon>
        <taxon>Frankia</taxon>
    </lineage>
</organism>
<feature type="transmembrane region" description="Helical" evidence="1">
    <location>
        <begin position="52"/>
        <end position="70"/>
    </location>
</feature>
<keyword evidence="4" id="KW-1185">Reference proteome</keyword>
<dbReference type="Proteomes" id="UP000000657">
    <property type="component" value="Chromosome"/>
</dbReference>
<dbReference type="HOGENOM" id="CLU_1319374_0_0_11"/>
<dbReference type="KEGG" id="fal:FRAAL0252"/>
<evidence type="ECO:0000259" key="2">
    <source>
        <dbReference type="Pfam" id="PF14230"/>
    </source>
</evidence>